<keyword evidence="4" id="KW-1185">Reference proteome</keyword>
<dbReference type="SUPFAM" id="SSF51735">
    <property type="entry name" value="NAD(P)-binding Rossmann-fold domains"/>
    <property type="match status" value="1"/>
</dbReference>
<name>A0A368H3P4_ANCCA</name>
<dbReference type="GO" id="GO:0006567">
    <property type="term" value="P:L-threonine catabolic process"/>
    <property type="evidence" value="ECO:0007669"/>
    <property type="project" value="TreeGrafter"/>
</dbReference>
<gene>
    <name evidence="3" type="ORF">ANCCAN_04126</name>
</gene>
<feature type="domain" description="NAD-dependent epimerase/dehydratase" evidence="2">
    <location>
        <begin position="49"/>
        <end position="116"/>
    </location>
</feature>
<evidence type="ECO:0000259" key="2">
    <source>
        <dbReference type="Pfam" id="PF01370"/>
    </source>
</evidence>
<dbReference type="STRING" id="29170.A0A368H3P4"/>
<comment type="similarity">
    <text evidence="1">Belongs to the NAD(P)-dependent epimerase/dehydratase family.</text>
</comment>
<dbReference type="Proteomes" id="UP000252519">
    <property type="component" value="Unassembled WGS sequence"/>
</dbReference>
<dbReference type="EMBL" id="JOJR01000029">
    <property type="protein sequence ID" value="RCN49880.1"/>
    <property type="molecule type" value="Genomic_DNA"/>
</dbReference>
<dbReference type="Gene3D" id="3.40.50.720">
    <property type="entry name" value="NAD(P)-binding Rossmann-like Domain"/>
    <property type="match status" value="1"/>
</dbReference>
<dbReference type="AlphaFoldDB" id="A0A368H3P4"/>
<comment type="caution">
    <text evidence="3">The sequence shown here is derived from an EMBL/GenBank/DDBJ whole genome shotgun (WGS) entry which is preliminary data.</text>
</comment>
<reference evidence="3 4" key="1">
    <citation type="submission" date="2014-10" db="EMBL/GenBank/DDBJ databases">
        <title>Draft genome of the hookworm Ancylostoma caninum.</title>
        <authorList>
            <person name="Mitreva M."/>
        </authorList>
    </citation>
    <scope>NUCLEOTIDE SEQUENCE [LARGE SCALE GENOMIC DNA]</scope>
    <source>
        <strain evidence="3 4">Baltimore</strain>
    </source>
</reference>
<accession>A0A368H3P4</accession>
<evidence type="ECO:0000313" key="4">
    <source>
        <dbReference type="Proteomes" id="UP000252519"/>
    </source>
</evidence>
<dbReference type="PANTHER" id="PTHR42687">
    <property type="entry name" value="L-THREONINE 3-DEHYDROGENASE"/>
    <property type="match status" value="1"/>
</dbReference>
<dbReference type="Pfam" id="PF01370">
    <property type="entry name" value="Epimerase"/>
    <property type="match status" value="1"/>
</dbReference>
<dbReference type="PANTHER" id="PTHR42687:SF1">
    <property type="entry name" value="L-THREONINE 3-DEHYDROGENASE, MITOCHONDRIAL"/>
    <property type="match status" value="1"/>
</dbReference>
<organism evidence="3 4">
    <name type="scientific">Ancylostoma caninum</name>
    <name type="common">Dog hookworm</name>
    <dbReference type="NCBI Taxonomy" id="29170"/>
    <lineage>
        <taxon>Eukaryota</taxon>
        <taxon>Metazoa</taxon>
        <taxon>Ecdysozoa</taxon>
        <taxon>Nematoda</taxon>
        <taxon>Chromadorea</taxon>
        <taxon>Rhabditida</taxon>
        <taxon>Rhabditina</taxon>
        <taxon>Rhabditomorpha</taxon>
        <taxon>Strongyloidea</taxon>
        <taxon>Ancylostomatidae</taxon>
        <taxon>Ancylostomatinae</taxon>
        <taxon>Ancylostoma</taxon>
    </lineage>
</organism>
<dbReference type="OrthoDB" id="5832248at2759"/>
<evidence type="ECO:0000256" key="1">
    <source>
        <dbReference type="ARBA" id="ARBA00007637"/>
    </source>
</evidence>
<dbReference type="InterPro" id="IPR001509">
    <property type="entry name" value="Epimerase_deHydtase"/>
</dbReference>
<evidence type="ECO:0000313" key="3">
    <source>
        <dbReference type="EMBL" id="RCN49880.1"/>
    </source>
</evidence>
<dbReference type="InterPro" id="IPR036291">
    <property type="entry name" value="NAD(P)-bd_dom_sf"/>
</dbReference>
<dbReference type="InterPro" id="IPR051225">
    <property type="entry name" value="NAD(P)_epim/dehydratase"/>
</dbReference>
<protein>
    <recommendedName>
        <fullName evidence="2">NAD-dependent epimerase/dehydratase domain-containing protein</fullName>
    </recommendedName>
</protein>
<sequence length="119" mass="13572">MNRDIAPLTIRSLQIQFFLTYRRVKLNKWSSKYMYGDGHVVMTDIVKAPRNATDVSNYSFLDILNRESIERMVVDNGIDTIVHYSALLSAVGEQNVPLALQVNCRGVENVLEVAKYVHI</sequence>
<proteinExistence type="inferred from homology"/>
<dbReference type="GO" id="GO:0008743">
    <property type="term" value="F:L-threonine 3-dehydrogenase activity"/>
    <property type="evidence" value="ECO:0007669"/>
    <property type="project" value="TreeGrafter"/>
</dbReference>